<evidence type="ECO:0000313" key="3">
    <source>
        <dbReference type="Proteomes" id="UP000054729"/>
    </source>
</evidence>
<dbReference type="STRING" id="66969.Lwal_2694"/>
<dbReference type="EMBL" id="LNZB01000060">
    <property type="protein sequence ID" value="KTD74653.1"/>
    <property type="molecule type" value="Genomic_DNA"/>
</dbReference>
<name>A0A0W0ZZX9_9GAMM</name>
<sequence length="83" mass="9280">MSQNQLKRKLRWIATITLCMMPFYSSNAVPINTSDSTKRITIQVSTENQKIKPCAYSDYAICTIELNQMDAPYGVLTITNSGG</sequence>
<keyword evidence="1" id="KW-0732">Signal</keyword>
<feature type="signal peptide" evidence="1">
    <location>
        <begin position="1"/>
        <end position="28"/>
    </location>
</feature>
<evidence type="ECO:0000256" key="1">
    <source>
        <dbReference type="SAM" id="SignalP"/>
    </source>
</evidence>
<organism evidence="2 3">
    <name type="scientific">Legionella waltersii</name>
    <dbReference type="NCBI Taxonomy" id="66969"/>
    <lineage>
        <taxon>Bacteria</taxon>
        <taxon>Pseudomonadati</taxon>
        <taxon>Pseudomonadota</taxon>
        <taxon>Gammaproteobacteria</taxon>
        <taxon>Legionellales</taxon>
        <taxon>Legionellaceae</taxon>
        <taxon>Legionella</taxon>
    </lineage>
</organism>
<evidence type="ECO:0000313" key="2">
    <source>
        <dbReference type="EMBL" id="KTD74653.1"/>
    </source>
</evidence>
<protein>
    <submittedName>
        <fullName evidence="2">Uncharacterized protein</fullName>
    </submittedName>
</protein>
<comment type="caution">
    <text evidence="2">The sequence shown here is derived from an EMBL/GenBank/DDBJ whole genome shotgun (WGS) entry which is preliminary data.</text>
</comment>
<feature type="chain" id="PRO_5006919237" evidence="1">
    <location>
        <begin position="29"/>
        <end position="83"/>
    </location>
</feature>
<dbReference type="Proteomes" id="UP000054729">
    <property type="component" value="Unassembled WGS sequence"/>
</dbReference>
<accession>A0A0W0ZZX9</accession>
<dbReference type="PATRIC" id="fig|66969.6.peg.2915"/>
<dbReference type="AlphaFoldDB" id="A0A0W0ZZX9"/>
<proteinExistence type="predicted"/>
<gene>
    <name evidence="2" type="ORF">Lwal_2694</name>
</gene>
<reference evidence="2 3" key="1">
    <citation type="submission" date="2015-11" db="EMBL/GenBank/DDBJ databases">
        <title>Genomic analysis of 38 Legionella species identifies large and diverse effector repertoires.</title>
        <authorList>
            <person name="Burstein D."/>
            <person name="Amaro F."/>
            <person name="Zusman T."/>
            <person name="Lifshitz Z."/>
            <person name="Cohen O."/>
            <person name="Gilbert J.A."/>
            <person name="Pupko T."/>
            <person name="Shuman H.A."/>
            <person name="Segal G."/>
        </authorList>
    </citation>
    <scope>NUCLEOTIDE SEQUENCE [LARGE SCALE GENOMIC DNA]</scope>
    <source>
        <strain evidence="2 3">ATCC 51914</strain>
    </source>
</reference>
<dbReference type="RefSeq" id="WP_058481325.1">
    <property type="nucleotide sequence ID" value="NZ_CAAAIQ010000019.1"/>
</dbReference>
<keyword evidence="3" id="KW-1185">Reference proteome</keyword>